<dbReference type="PROSITE" id="PS51318">
    <property type="entry name" value="TAT"/>
    <property type="match status" value="1"/>
</dbReference>
<reference evidence="3 4" key="1">
    <citation type="submission" date="2019-03" db="EMBL/GenBank/DDBJ databases">
        <title>Genomic Encyclopedia of Archaeal and Bacterial Type Strains, Phase II (KMG-II): from individual species to whole genera.</title>
        <authorList>
            <person name="Goeker M."/>
        </authorList>
    </citation>
    <scope>NUCLEOTIDE SEQUENCE [LARGE SCALE GENOMIC DNA]</scope>
    <source>
        <strain evidence="3 4">DSM 45499</strain>
    </source>
</reference>
<dbReference type="NCBIfam" id="TIGR01409">
    <property type="entry name" value="TAT_signal_seq"/>
    <property type="match status" value="1"/>
</dbReference>
<dbReference type="OrthoDB" id="9768183at2"/>
<dbReference type="SUPFAM" id="SSF53850">
    <property type="entry name" value="Periplasmic binding protein-like II"/>
    <property type="match status" value="1"/>
</dbReference>
<keyword evidence="4" id="KW-1185">Reference proteome</keyword>
<dbReference type="InterPro" id="IPR006311">
    <property type="entry name" value="TAT_signal"/>
</dbReference>
<dbReference type="SMART" id="SM00062">
    <property type="entry name" value="PBPb"/>
    <property type="match status" value="1"/>
</dbReference>
<dbReference type="Proteomes" id="UP000294927">
    <property type="component" value="Unassembled WGS sequence"/>
</dbReference>
<dbReference type="Pfam" id="PF00497">
    <property type="entry name" value="SBP_bac_3"/>
    <property type="match status" value="1"/>
</dbReference>
<evidence type="ECO:0000313" key="4">
    <source>
        <dbReference type="Proteomes" id="UP000294927"/>
    </source>
</evidence>
<keyword evidence="1" id="KW-0732">Signal</keyword>
<dbReference type="AlphaFoldDB" id="A0A4R7W6L2"/>
<dbReference type="PANTHER" id="PTHR35936">
    <property type="entry name" value="MEMBRANE-BOUND LYTIC MUREIN TRANSGLYCOSYLASE F"/>
    <property type="match status" value="1"/>
</dbReference>
<evidence type="ECO:0000313" key="3">
    <source>
        <dbReference type="EMBL" id="TDV57669.1"/>
    </source>
</evidence>
<protein>
    <submittedName>
        <fullName evidence="3">Amino acid ABC transporter substrate-binding protein (PAAT family)</fullName>
    </submittedName>
</protein>
<dbReference type="InterPro" id="IPR001638">
    <property type="entry name" value="Solute-binding_3/MltF_N"/>
</dbReference>
<evidence type="ECO:0000256" key="1">
    <source>
        <dbReference type="ARBA" id="ARBA00022729"/>
    </source>
</evidence>
<accession>A0A4R7W6L2</accession>
<evidence type="ECO:0000259" key="2">
    <source>
        <dbReference type="SMART" id="SM00062"/>
    </source>
</evidence>
<dbReference type="InterPro" id="IPR019546">
    <property type="entry name" value="TAT_signal_bac_arc"/>
</dbReference>
<dbReference type="Gene3D" id="3.40.190.10">
    <property type="entry name" value="Periplasmic binding protein-like II"/>
    <property type="match status" value="2"/>
</dbReference>
<dbReference type="PANTHER" id="PTHR35936:SF17">
    <property type="entry name" value="ARGININE-BINDING EXTRACELLULAR PROTEIN ARTP"/>
    <property type="match status" value="1"/>
</dbReference>
<dbReference type="EMBL" id="SOCP01000001">
    <property type="protein sequence ID" value="TDV57669.1"/>
    <property type="molecule type" value="Genomic_DNA"/>
</dbReference>
<organism evidence="3 4">
    <name type="scientific">Actinophytocola oryzae</name>
    <dbReference type="NCBI Taxonomy" id="502181"/>
    <lineage>
        <taxon>Bacteria</taxon>
        <taxon>Bacillati</taxon>
        <taxon>Actinomycetota</taxon>
        <taxon>Actinomycetes</taxon>
        <taxon>Pseudonocardiales</taxon>
        <taxon>Pseudonocardiaceae</taxon>
    </lineage>
</organism>
<name>A0A4R7W6L2_9PSEU</name>
<sequence length="308" mass="32477">MVCTPKLGSNGVSTVGLTRRHFLSGATVLGAAVVTGCTTTLRGEALADPDALREIAARPEVPDTVNITLLVYEPYSKKDGNDLTGPVPEVARKILTDLGVSEIKFTVVKDEQVVIPMVAAGRVELVAGLSVRPDLCGGPVRFSVPDSVSGLAFAVPKGNPKGINTFADVVSKGAKVAVWSGPSLPWENDAIAAGVPRENLVARQSPVEPVTAVRNGEADCFLFDDLAMESFLGNEDGLEKTTPFLPQGRLPLVGAYLFPEDSVLLEPFNAALTELHQSGEWLELAKPFGFTEVNEPPADLTTDKACAG</sequence>
<gene>
    <name evidence="3" type="ORF">CLV71_101542</name>
</gene>
<feature type="domain" description="Solute-binding protein family 3/N-terminal" evidence="2">
    <location>
        <begin position="68"/>
        <end position="292"/>
    </location>
</feature>
<comment type="caution">
    <text evidence="3">The sequence shown here is derived from an EMBL/GenBank/DDBJ whole genome shotgun (WGS) entry which is preliminary data.</text>
</comment>
<proteinExistence type="predicted"/>